<keyword evidence="22" id="KW-1185">Reference proteome</keyword>
<dbReference type="FunFam" id="1.20.120.1760:FF:000004">
    <property type="entry name" value="CDP-diacylglycerol--glycerol-3-phosphate 3-phosphatidyltransferase"/>
    <property type="match status" value="1"/>
</dbReference>
<comment type="pathway">
    <text evidence="3">Phospholipid metabolism; phosphatidylglycerol biosynthesis; phosphatidylglycerol from CDP-diacylglycerol: step 1/2.</text>
</comment>
<comment type="pathway">
    <text evidence="4">Lipid metabolism.</text>
</comment>
<evidence type="ECO:0000256" key="15">
    <source>
        <dbReference type="ARBA" id="ARBA00023209"/>
    </source>
</evidence>
<keyword evidence="11 20" id="KW-0812">Transmembrane</keyword>
<dbReference type="NCBIfam" id="TIGR00560">
    <property type="entry name" value="pgsA"/>
    <property type="match status" value="1"/>
</dbReference>
<evidence type="ECO:0000256" key="4">
    <source>
        <dbReference type="ARBA" id="ARBA00005189"/>
    </source>
</evidence>
<evidence type="ECO:0000256" key="18">
    <source>
        <dbReference type="NCBIfam" id="TIGR00560"/>
    </source>
</evidence>
<dbReference type="InterPro" id="IPR004570">
    <property type="entry name" value="Phosphatidylglycerol_P_synth"/>
</dbReference>
<evidence type="ECO:0000256" key="2">
    <source>
        <dbReference type="ARBA" id="ARBA00004651"/>
    </source>
</evidence>
<dbReference type="PANTHER" id="PTHR14269:SF62">
    <property type="entry name" value="CDP-DIACYLGLYCEROL--GLYCEROL-3-PHOSPHATE 3-PHOSPHATIDYLTRANSFERASE 1, CHLOROPLASTIC"/>
    <property type="match status" value="1"/>
</dbReference>
<evidence type="ECO:0000256" key="3">
    <source>
        <dbReference type="ARBA" id="ARBA00005042"/>
    </source>
</evidence>
<evidence type="ECO:0000256" key="16">
    <source>
        <dbReference type="ARBA" id="ARBA00023264"/>
    </source>
</evidence>
<comment type="function">
    <text evidence="1">This protein catalyzes the committed step to the synthesis of the acidic phospholipids.</text>
</comment>
<accession>A0A6V8SHE7</accession>
<evidence type="ECO:0000256" key="14">
    <source>
        <dbReference type="ARBA" id="ARBA00023136"/>
    </source>
</evidence>
<comment type="caution">
    <text evidence="21">The sequence shown here is derived from an EMBL/GenBank/DDBJ whole genome shotgun (WGS) entry which is preliminary data.</text>
</comment>
<proteinExistence type="inferred from homology"/>
<dbReference type="EC" id="2.7.8.5" evidence="6 18"/>
<name>A0A6V8SHE7_9CLOT</name>
<feature type="transmembrane region" description="Helical" evidence="20">
    <location>
        <begin position="168"/>
        <end position="186"/>
    </location>
</feature>
<dbReference type="AlphaFoldDB" id="A0A6V8SHE7"/>
<evidence type="ECO:0000256" key="9">
    <source>
        <dbReference type="ARBA" id="ARBA00022516"/>
    </source>
</evidence>
<keyword evidence="16" id="KW-1208">Phospholipid metabolism</keyword>
<keyword evidence="10 19" id="KW-0808">Transferase</keyword>
<dbReference type="Pfam" id="PF01066">
    <property type="entry name" value="CDP-OH_P_transf"/>
    <property type="match status" value="1"/>
</dbReference>
<keyword evidence="14 20" id="KW-0472">Membrane</keyword>
<dbReference type="PANTHER" id="PTHR14269">
    <property type="entry name" value="CDP-DIACYLGLYCEROL--GLYCEROL-3-PHOSPHATE 3-PHOSPHATIDYLTRANSFERASE-RELATED"/>
    <property type="match status" value="1"/>
</dbReference>
<keyword evidence="15" id="KW-0594">Phospholipid biosynthesis</keyword>
<dbReference type="EMBL" id="BLZR01000001">
    <property type="protein sequence ID" value="GFP75915.1"/>
    <property type="molecule type" value="Genomic_DNA"/>
</dbReference>
<evidence type="ECO:0000256" key="13">
    <source>
        <dbReference type="ARBA" id="ARBA00023098"/>
    </source>
</evidence>
<keyword evidence="13" id="KW-0443">Lipid metabolism</keyword>
<dbReference type="RefSeq" id="WP_183277383.1">
    <property type="nucleotide sequence ID" value="NZ_BLZR01000001.1"/>
</dbReference>
<dbReference type="PROSITE" id="PS00379">
    <property type="entry name" value="CDP_ALCOHOL_P_TRANSF"/>
    <property type="match status" value="1"/>
</dbReference>
<keyword evidence="8" id="KW-1003">Cell membrane</keyword>
<dbReference type="GO" id="GO:0008444">
    <property type="term" value="F:CDP-diacylglycerol-glycerol-3-phosphate 3-phosphatidyltransferase activity"/>
    <property type="evidence" value="ECO:0007669"/>
    <property type="project" value="UniProtKB-UniRule"/>
</dbReference>
<feature type="transmembrane region" description="Helical" evidence="20">
    <location>
        <begin position="72"/>
        <end position="97"/>
    </location>
</feature>
<comment type="subcellular location">
    <subcellularLocation>
        <location evidence="2">Cell membrane</location>
        <topology evidence="2">Multi-pass membrane protein</topology>
    </subcellularLocation>
</comment>
<evidence type="ECO:0000256" key="20">
    <source>
        <dbReference type="SAM" id="Phobius"/>
    </source>
</evidence>
<evidence type="ECO:0000313" key="22">
    <source>
        <dbReference type="Proteomes" id="UP000580568"/>
    </source>
</evidence>
<evidence type="ECO:0000256" key="17">
    <source>
        <dbReference type="ARBA" id="ARBA00048586"/>
    </source>
</evidence>
<evidence type="ECO:0000256" key="10">
    <source>
        <dbReference type="ARBA" id="ARBA00022679"/>
    </source>
</evidence>
<dbReference type="UniPathway" id="UPA00084">
    <property type="reaction ID" value="UER00503"/>
</dbReference>
<feature type="transmembrane region" description="Helical" evidence="20">
    <location>
        <begin position="7"/>
        <end position="24"/>
    </location>
</feature>
<protein>
    <recommendedName>
        <fullName evidence="7 18">CDP-diacylglycerol--glycerol-3-phosphate 3-phosphatidyltransferase</fullName>
        <ecNumber evidence="6 18">2.7.8.5</ecNumber>
    </recommendedName>
</protein>
<comment type="similarity">
    <text evidence="5 19">Belongs to the CDP-alcohol phosphatidyltransferase class-I family.</text>
</comment>
<evidence type="ECO:0000256" key="8">
    <source>
        <dbReference type="ARBA" id="ARBA00022475"/>
    </source>
</evidence>
<dbReference type="Proteomes" id="UP000580568">
    <property type="component" value="Unassembled WGS sequence"/>
</dbReference>
<reference evidence="21 22" key="1">
    <citation type="submission" date="2020-07" db="EMBL/GenBank/DDBJ databases">
        <title>A new beta-1,3-glucan-decomposing anaerobic bacterium isolated from anoxic soil subjected to biological soil disinfestation.</title>
        <authorList>
            <person name="Ueki A."/>
            <person name="Tonouchi A."/>
        </authorList>
    </citation>
    <scope>NUCLEOTIDE SEQUENCE [LARGE SCALE GENOMIC DNA]</scope>
    <source>
        <strain evidence="21 22">TW1</strain>
    </source>
</reference>
<evidence type="ECO:0000256" key="1">
    <source>
        <dbReference type="ARBA" id="ARBA00003973"/>
    </source>
</evidence>
<dbReference type="GO" id="GO:0005886">
    <property type="term" value="C:plasma membrane"/>
    <property type="evidence" value="ECO:0007669"/>
    <property type="project" value="UniProtKB-SubCell"/>
</dbReference>
<keyword evidence="12 20" id="KW-1133">Transmembrane helix</keyword>
<gene>
    <name evidence="21" type="ORF">bsdtw1_02008</name>
</gene>
<organism evidence="21 22">
    <name type="scientific">Clostridium fungisolvens</name>
    <dbReference type="NCBI Taxonomy" id="1604897"/>
    <lineage>
        <taxon>Bacteria</taxon>
        <taxon>Bacillati</taxon>
        <taxon>Bacillota</taxon>
        <taxon>Clostridia</taxon>
        <taxon>Eubacteriales</taxon>
        <taxon>Clostridiaceae</taxon>
        <taxon>Clostridium</taxon>
    </lineage>
</organism>
<dbReference type="InterPro" id="IPR050324">
    <property type="entry name" value="CDP-alcohol_PTase-I"/>
</dbReference>
<evidence type="ECO:0000256" key="11">
    <source>
        <dbReference type="ARBA" id="ARBA00022692"/>
    </source>
</evidence>
<dbReference type="InterPro" id="IPR000462">
    <property type="entry name" value="CDP-OH_P_trans"/>
</dbReference>
<dbReference type="InterPro" id="IPR043130">
    <property type="entry name" value="CDP-OH_PTrfase_TM_dom"/>
</dbReference>
<evidence type="ECO:0000256" key="5">
    <source>
        <dbReference type="ARBA" id="ARBA00010441"/>
    </source>
</evidence>
<evidence type="ECO:0000313" key="21">
    <source>
        <dbReference type="EMBL" id="GFP75915.1"/>
    </source>
</evidence>
<sequence>MNLANKLTLIRIFLVPFFLVFIAFRDLTYSTFIATFIFILASLTDKLDGYIARSRNQITRFGKLMDPLADKLLVTSALISLVELHVIPSWAAVIIIAREFAVSGLRTIAASDGTVIAASWWGKIKTVIQIVAIILLLLKVNIGSSKYLTELVYKHSWMNNFFDIVPTIALYIAVIVTILSGVDYFVKNKAAINTDK</sequence>
<evidence type="ECO:0000256" key="19">
    <source>
        <dbReference type="RuleBase" id="RU003750"/>
    </source>
</evidence>
<evidence type="ECO:0000256" key="6">
    <source>
        <dbReference type="ARBA" id="ARBA00013170"/>
    </source>
</evidence>
<evidence type="ECO:0000256" key="12">
    <source>
        <dbReference type="ARBA" id="ARBA00022989"/>
    </source>
</evidence>
<dbReference type="GO" id="GO:0006655">
    <property type="term" value="P:phosphatidylglycerol biosynthetic process"/>
    <property type="evidence" value="ECO:0007669"/>
    <property type="project" value="UniProtKB-UniPathway"/>
</dbReference>
<dbReference type="Gene3D" id="1.20.120.1760">
    <property type="match status" value="1"/>
</dbReference>
<evidence type="ECO:0000256" key="7">
    <source>
        <dbReference type="ARBA" id="ARBA00014944"/>
    </source>
</evidence>
<comment type="catalytic activity">
    <reaction evidence="17">
        <text>a CDP-1,2-diacyl-sn-glycerol + sn-glycerol 3-phosphate = a 1,2-diacyl-sn-glycero-3-phospho-(1'-sn-glycero-3'-phosphate) + CMP + H(+)</text>
        <dbReference type="Rhea" id="RHEA:12593"/>
        <dbReference type="ChEBI" id="CHEBI:15378"/>
        <dbReference type="ChEBI" id="CHEBI:57597"/>
        <dbReference type="ChEBI" id="CHEBI:58332"/>
        <dbReference type="ChEBI" id="CHEBI:60110"/>
        <dbReference type="ChEBI" id="CHEBI:60377"/>
        <dbReference type="EC" id="2.7.8.5"/>
    </reaction>
</comment>
<dbReference type="PIRSF" id="PIRSF000847">
    <property type="entry name" value="Phos_ph_gly_syn"/>
    <property type="match status" value="1"/>
</dbReference>
<keyword evidence="9" id="KW-0444">Lipid biosynthesis</keyword>
<dbReference type="InterPro" id="IPR048254">
    <property type="entry name" value="CDP_ALCOHOL_P_TRANSF_CS"/>
</dbReference>